<evidence type="ECO:0000256" key="1">
    <source>
        <dbReference type="SAM" id="MobiDB-lite"/>
    </source>
</evidence>
<feature type="chain" id="PRO_5036222046" evidence="2">
    <location>
        <begin position="22"/>
        <end position="129"/>
    </location>
</feature>
<feature type="compositionally biased region" description="Basic residues" evidence="1">
    <location>
        <begin position="117"/>
        <end position="129"/>
    </location>
</feature>
<organism evidence="3 5">
    <name type="scientific">Polarella glacialis</name>
    <name type="common">Dinoflagellate</name>
    <dbReference type="NCBI Taxonomy" id="89957"/>
    <lineage>
        <taxon>Eukaryota</taxon>
        <taxon>Sar</taxon>
        <taxon>Alveolata</taxon>
        <taxon>Dinophyceae</taxon>
        <taxon>Suessiales</taxon>
        <taxon>Suessiaceae</taxon>
        <taxon>Polarella</taxon>
    </lineage>
</organism>
<keyword evidence="2" id="KW-0732">Signal</keyword>
<dbReference type="EMBL" id="CAJNNW010009570">
    <property type="protein sequence ID" value="CAE8651064.1"/>
    <property type="molecule type" value="Genomic_DNA"/>
</dbReference>
<feature type="compositionally biased region" description="Basic and acidic residues" evidence="1">
    <location>
        <begin position="100"/>
        <end position="110"/>
    </location>
</feature>
<protein>
    <submittedName>
        <fullName evidence="3">Uncharacterized protein</fullName>
    </submittedName>
</protein>
<evidence type="ECO:0000313" key="5">
    <source>
        <dbReference type="Proteomes" id="UP000654075"/>
    </source>
</evidence>
<dbReference type="Proteomes" id="UP000626109">
    <property type="component" value="Unassembled WGS sequence"/>
</dbReference>
<reference evidence="3" key="1">
    <citation type="submission" date="2021-02" db="EMBL/GenBank/DDBJ databases">
        <authorList>
            <person name="Dougan E. K."/>
            <person name="Rhodes N."/>
            <person name="Thang M."/>
            <person name="Chan C."/>
        </authorList>
    </citation>
    <scope>NUCLEOTIDE SEQUENCE</scope>
</reference>
<name>A0A813HA30_POLGL</name>
<evidence type="ECO:0000313" key="3">
    <source>
        <dbReference type="EMBL" id="CAE8634499.1"/>
    </source>
</evidence>
<proteinExistence type="predicted"/>
<comment type="caution">
    <text evidence="3">The sequence shown here is derived from an EMBL/GenBank/DDBJ whole genome shotgun (WGS) entry which is preliminary data.</text>
</comment>
<sequence length="129" mass="13564">MVSCGAFKALAVALAITLVAAWDESTHEMLDDALFADLVAQDSGFSGEDNALSLMQATARLHQRGTGDAPSLAALAAADDASDEVGDVSATSLLQTFAEHRLQGESERQPRTAPGRLARKVKPSKKIEL</sequence>
<dbReference type="EMBL" id="CAJNNV010031040">
    <property type="protein sequence ID" value="CAE8634499.1"/>
    <property type="molecule type" value="Genomic_DNA"/>
</dbReference>
<accession>A0A813HA30</accession>
<evidence type="ECO:0000313" key="4">
    <source>
        <dbReference type="EMBL" id="CAE8651064.1"/>
    </source>
</evidence>
<feature type="region of interest" description="Disordered" evidence="1">
    <location>
        <begin position="100"/>
        <end position="129"/>
    </location>
</feature>
<gene>
    <name evidence="3" type="ORF">PGLA1383_LOCUS50148</name>
    <name evidence="4" type="ORF">PGLA2088_LOCUS8807</name>
</gene>
<keyword evidence="5" id="KW-1185">Reference proteome</keyword>
<evidence type="ECO:0000256" key="2">
    <source>
        <dbReference type="SAM" id="SignalP"/>
    </source>
</evidence>
<dbReference type="Proteomes" id="UP000654075">
    <property type="component" value="Unassembled WGS sequence"/>
</dbReference>
<feature type="signal peptide" evidence="2">
    <location>
        <begin position="1"/>
        <end position="21"/>
    </location>
</feature>
<dbReference type="AlphaFoldDB" id="A0A813HA30"/>